<evidence type="ECO:0000256" key="2">
    <source>
        <dbReference type="SAM" id="Phobius"/>
    </source>
</evidence>
<keyword evidence="5" id="KW-1185">Reference proteome</keyword>
<evidence type="ECO:0000259" key="3">
    <source>
        <dbReference type="Pfam" id="PF20153"/>
    </source>
</evidence>
<keyword evidence="2" id="KW-1133">Transmembrane helix</keyword>
<feature type="region of interest" description="Disordered" evidence="1">
    <location>
        <begin position="1"/>
        <end position="46"/>
    </location>
</feature>
<name>A0A8H5BR74_9AGAR</name>
<feature type="transmembrane region" description="Helical" evidence="2">
    <location>
        <begin position="154"/>
        <end position="177"/>
    </location>
</feature>
<accession>A0A8H5BR74</accession>
<evidence type="ECO:0000313" key="5">
    <source>
        <dbReference type="Proteomes" id="UP000567179"/>
    </source>
</evidence>
<reference evidence="4 5" key="1">
    <citation type="journal article" date="2020" name="ISME J.">
        <title>Uncovering the hidden diversity of litter-decomposition mechanisms in mushroom-forming fungi.</title>
        <authorList>
            <person name="Floudas D."/>
            <person name="Bentzer J."/>
            <person name="Ahren D."/>
            <person name="Johansson T."/>
            <person name="Persson P."/>
            <person name="Tunlid A."/>
        </authorList>
    </citation>
    <scope>NUCLEOTIDE SEQUENCE [LARGE SCALE GENOMIC DNA]</scope>
    <source>
        <strain evidence="4 5">CBS 101986</strain>
    </source>
</reference>
<protein>
    <recommendedName>
        <fullName evidence="3">DUF6535 domain-containing protein</fullName>
    </recommendedName>
</protein>
<evidence type="ECO:0000313" key="4">
    <source>
        <dbReference type="EMBL" id="KAF5327858.1"/>
    </source>
</evidence>
<dbReference type="AlphaFoldDB" id="A0A8H5BR74"/>
<dbReference type="Pfam" id="PF20153">
    <property type="entry name" value="DUF6535"/>
    <property type="match status" value="1"/>
</dbReference>
<dbReference type="Proteomes" id="UP000567179">
    <property type="component" value="Unassembled WGS sequence"/>
</dbReference>
<sequence>MDDKPSFGQPQSSTPRPERPIPPRRGTTLTLSNPDTEPWTLDTPAKYGVPKNGDPWEACYEKMRGYDNDVCDGWRSEIGNLLIFAGLFSSVVTGFLIESYTSLSQDPNDVNAWYMQQILIQLHNANTHDIAALNAPIPSPPTFSPSSRDVRINVFWFMSLSLNVAVVIIGILCTQWIQEYKRDTSLDPQDAIALRHIQREGLYSWKVPYILRALPVMLHFALILFFVGLVDLLWSLNHVVALFVSAISGIVLVILVATTVLPALQLYAVRDRYLLVPQCAYKSAQSWVAYRIISFFVRLLAPPDVFSESSVRKRYNEFSADKDWAEYDMRWRKIRGRAYKEARENIQSDLVGGLVWIDKHLGQSVEATYFVYHCLKEFKWVTQSKQALQQISGKIATYLQSPAMSSYLASIPAAAEEREIFLALFLEMHDRAFPHLDQYQVESVVRILNTRLGKKDKGDLAGSWPFLRWPFDNIQAMPDDLTTQILLCTKELVSRQIVTDFEQDIWSLIRGVILTTCHDELNQIQELHKRLGFEIIRASVENSNDLKQVGLWIARVVNTIIPGHNDLDLSLTKTVMVAIAECVASISPGKSNPFSIPDERIRWNYFKKKYAEIIGKIPTIKETQDIVEVYASLSPSRVD</sequence>
<dbReference type="OrthoDB" id="3235960at2759"/>
<feature type="transmembrane region" description="Helical" evidence="2">
    <location>
        <begin position="209"/>
        <end position="234"/>
    </location>
</feature>
<keyword evidence="2" id="KW-0472">Membrane</keyword>
<evidence type="ECO:0000256" key="1">
    <source>
        <dbReference type="SAM" id="MobiDB-lite"/>
    </source>
</evidence>
<dbReference type="InterPro" id="IPR045338">
    <property type="entry name" value="DUF6535"/>
</dbReference>
<dbReference type="EMBL" id="JAACJJ010000014">
    <property type="protein sequence ID" value="KAF5327858.1"/>
    <property type="molecule type" value="Genomic_DNA"/>
</dbReference>
<organism evidence="4 5">
    <name type="scientific">Psilocybe cf. subviscida</name>
    <dbReference type="NCBI Taxonomy" id="2480587"/>
    <lineage>
        <taxon>Eukaryota</taxon>
        <taxon>Fungi</taxon>
        <taxon>Dikarya</taxon>
        <taxon>Basidiomycota</taxon>
        <taxon>Agaricomycotina</taxon>
        <taxon>Agaricomycetes</taxon>
        <taxon>Agaricomycetidae</taxon>
        <taxon>Agaricales</taxon>
        <taxon>Agaricineae</taxon>
        <taxon>Strophariaceae</taxon>
        <taxon>Psilocybe</taxon>
    </lineage>
</organism>
<feature type="transmembrane region" description="Helical" evidence="2">
    <location>
        <begin position="78"/>
        <end position="97"/>
    </location>
</feature>
<feature type="domain" description="DUF6535" evidence="3">
    <location>
        <begin position="56"/>
        <end position="235"/>
    </location>
</feature>
<gene>
    <name evidence="4" type="ORF">D9619_004774</name>
</gene>
<proteinExistence type="predicted"/>
<comment type="caution">
    <text evidence="4">The sequence shown here is derived from an EMBL/GenBank/DDBJ whole genome shotgun (WGS) entry which is preliminary data.</text>
</comment>
<feature type="transmembrane region" description="Helical" evidence="2">
    <location>
        <begin position="240"/>
        <end position="264"/>
    </location>
</feature>
<keyword evidence="2" id="KW-0812">Transmembrane</keyword>